<dbReference type="Pfam" id="PF07980">
    <property type="entry name" value="SusD_RagB"/>
    <property type="match status" value="1"/>
</dbReference>
<dbReference type="AlphaFoldDB" id="A0A512RN93"/>
<evidence type="ECO:0000256" key="1">
    <source>
        <dbReference type="ARBA" id="ARBA00004442"/>
    </source>
</evidence>
<dbReference type="PROSITE" id="PS51257">
    <property type="entry name" value="PROKAR_LIPOPROTEIN"/>
    <property type="match status" value="1"/>
</dbReference>
<dbReference type="EMBL" id="BKAU01000004">
    <property type="protein sequence ID" value="GEP97139.1"/>
    <property type="molecule type" value="Genomic_DNA"/>
</dbReference>
<dbReference type="InterPro" id="IPR012944">
    <property type="entry name" value="SusD_RagB_dom"/>
</dbReference>
<dbReference type="OrthoDB" id="625727at2"/>
<keyword evidence="4" id="KW-0472">Membrane</keyword>
<evidence type="ECO:0000259" key="6">
    <source>
        <dbReference type="Pfam" id="PF07980"/>
    </source>
</evidence>
<keyword evidence="3" id="KW-0732">Signal</keyword>
<evidence type="ECO:0000256" key="5">
    <source>
        <dbReference type="ARBA" id="ARBA00023237"/>
    </source>
</evidence>
<dbReference type="InterPro" id="IPR033985">
    <property type="entry name" value="SusD-like_N"/>
</dbReference>
<comment type="subcellular location">
    <subcellularLocation>
        <location evidence="1">Cell outer membrane</location>
    </subcellularLocation>
</comment>
<dbReference type="SUPFAM" id="SSF48452">
    <property type="entry name" value="TPR-like"/>
    <property type="match status" value="1"/>
</dbReference>
<evidence type="ECO:0000256" key="3">
    <source>
        <dbReference type="ARBA" id="ARBA00022729"/>
    </source>
</evidence>
<evidence type="ECO:0000256" key="2">
    <source>
        <dbReference type="ARBA" id="ARBA00006275"/>
    </source>
</evidence>
<accession>A0A512RN93</accession>
<evidence type="ECO:0000313" key="8">
    <source>
        <dbReference type="EMBL" id="GEP97139.1"/>
    </source>
</evidence>
<evidence type="ECO:0000313" key="9">
    <source>
        <dbReference type="Proteomes" id="UP000321436"/>
    </source>
</evidence>
<name>A0A512RN93_9BACT</name>
<keyword evidence="9" id="KW-1185">Reference proteome</keyword>
<feature type="domain" description="SusD-like N-terminal" evidence="7">
    <location>
        <begin position="86"/>
        <end position="223"/>
    </location>
</feature>
<dbReference type="InterPro" id="IPR011990">
    <property type="entry name" value="TPR-like_helical_dom_sf"/>
</dbReference>
<dbReference type="Proteomes" id="UP000321436">
    <property type="component" value="Unassembled WGS sequence"/>
</dbReference>
<comment type="caution">
    <text evidence="8">The sequence shown here is derived from an EMBL/GenBank/DDBJ whole genome shotgun (WGS) entry which is preliminary data.</text>
</comment>
<dbReference type="Gene3D" id="1.25.40.390">
    <property type="match status" value="1"/>
</dbReference>
<evidence type="ECO:0000256" key="4">
    <source>
        <dbReference type="ARBA" id="ARBA00023136"/>
    </source>
</evidence>
<keyword evidence="5" id="KW-0998">Cell outer membrane</keyword>
<gene>
    <name evidence="8" type="ORF">CCY01nite_33990</name>
</gene>
<comment type="similarity">
    <text evidence="2">Belongs to the SusD family.</text>
</comment>
<dbReference type="GO" id="GO:0009279">
    <property type="term" value="C:cell outer membrane"/>
    <property type="evidence" value="ECO:0007669"/>
    <property type="project" value="UniProtKB-SubCell"/>
</dbReference>
<feature type="domain" description="RagB/SusD" evidence="6">
    <location>
        <begin position="309"/>
        <end position="458"/>
    </location>
</feature>
<dbReference type="Pfam" id="PF14322">
    <property type="entry name" value="SusD-like_3"/>
    <property type="match status" value="1"/>
</dbReference>
<proteinExistence type="inferred from homology"/>
<protein>
    <submittedName>
        <fullName evidence="8">Membrane protein</fullName>
    </submittedName>
</protein>
<dbReference type="CDD" id="cd08977">
    <property type="entry name" value="SusD"/>
    <property type="match status" value="1"/>
</dbReference>
<dbReference type="RefSeq" id="WP_146864419.1">
    <property type="nucleotide sequence ID" value="NZ_BKAU01000004.1"/>
</dbReference>
<reference evidence="8 9" key="1">
    <citation type="submission" date="2019-07" db="EMBL/GenBank/DDBJ databases">
        <title>Whole genome shotgun sequence of Chitinophaga cymbidii NBRC 109752.</title>
        <authorList>
            <person name="Hosoyama A."/>
            <person name="Uohara A."/>
            <person name="Ohji S."/>
            <person name="Ichikawa N."/>
        </authorList>
    </citation>
    <scope>NUCLEOTIDE SEQUENCE [LARGE SCALE GENOMIC DNA]</scope>
    <source>
        <strain evidence="8 9">NBRC 109752</strain>
    </source>
</reference>
<evidence type="ECO:0000259" key="7">
    <source>
        <dbReference type="Pfam" id="PF14322"/>
    </source>
</evidence>
<organism evidence="8 9">
    <name type="scientific">Chitinophaga cymbidii</name>
    <dbReference type="NCBI Taxonomy" id="1096750"/>
    <lineage>
        <taxon>Bacteria</taxon>
        <taxon>Pseudomonadati</taxon>
        <taxon>Bacteroidota</taxon>
        <taxon>Chitinophagia</taxon>
        <taxon>Chitinophagales</taxon>
        <taxon>Chitinophagaceae</taxon>
        <taxon>Chitinophaga</taxon>
    </lineage>
</organism>
<sequence length="459" mass="51787">MNFIKPSSILSYSWYLVLPAMLLTSCKKFLTIDPPVNQLVKANVFTDDQSAQAAVTGIYSSLNSLMGPLNFCASGNADDVEYSGSDESYIQFCSSSLQIDNSYIASAWRYLYKSIYDCNAALEGLTGSKLSESLRTRLTGEVRFLRAYCYYWLAGLWGDVPLVLTTDYDKNQSLPREKVALVYAQIINDLTEAKALLTNEYYGAERAYANKATASALLARTYLFLGDWEKAESEAGLVISDNQYQMADLAVTYKKGSTETIWQIEPSALYTAVGLQYVPWYVTSVPYWPLAATLLDAFEAGDERKTQWIAKTTVRDEDYYYPYKYMATIHERTEKNEYVIAFRLAEMYLTRAEARAQLNKVNGTNSAESDLNIIRGKANLLPLTGMGKEAALAAIAQERRLEFFSEWSFRWLDLKRTGKATAVLGSLKGSNWSEDDLLWPIPFAERQANPFLEQNKGYE</sequence>